<evidence type="ECO:0000313" key="2">
    <source>
        <dbReference type="EMBL" id="KAL3116128.1"/>
    </source>
</evidence>
<organism evidence="2 3">
    <name type="scientific">Heterodera trifolii</name>
    <dbReference type="NCBI Taxonomy" id="157864"/>
    <lineage>
        <taxon>Eukaryota</taxon>
        <taxon>Metazoa</taxon>
        <taxon>Ecdysozoa</taxon>
        <taxon>Nematoda</taxon>
        <taxon>Chromadorea</taxon>
        <taxon>Rhabditida</taxon>
        <taxon>Tylenchina</taxon>
        <taxon>Tylenchomorpha</taxon>
        <taxon>Tylenchoidea</taxon>
        <taxon>Heteroderidae</taxon>
        <taxon>Heteroderinae</taxon>
        <taxon>Heterodera</taxon>
    </lineage>
</organism>
<protein>
    <submittedName>
        <fullName evidence="2">Uncharacterized protein</fullName>
    </submittedName>
</protein>
<comment type="caution">
    <text evidence="2">The sequence shown here is derived from an EMBL/GenBank/DDBJ whole genome shotgun (WGS) entry which is preliminary data.</text>
</comment>
<name>A0ABD2LLY0_9BILA</name>
<sequence>MSAPNNSPSSISSTGTNGIRITRQRSSARINWLTELTTRDSTPITTTQTSKDFSEISKHLALVEDEDNFKRIQAKREKEAHERALAFVKNQLLNSRKDDWLHQPIEELLGYAPKY</sequence>
<dbReference type="Proteomes" id="UP001620626">
    <property type="component" value="Unassembled WGS sequence"/>
</dbReference>
<proteinExistence type="predicted"/>
<keyword evidence="3" id="KW-1185">Reference proteome</keyword>
<evidence type="ECO:0000256" key="1">
    <source>
        <dbReference type="SAM" id="MobiDB-lite"/>
    </source>
</evidence>
<gene>
    <name evidence="2" type="ORF">niasHT_007428</name>
</gene>
<reference evidence="2 3" key="1">
    <citation type="submission" date="2024-10" db="EMBL/GenBank/DDBJ databases">
        <authorList>
            <person name="Kim D."/>
        </authorList>
    </citation>
    <scope>NUCLEOTIDE SEQUENCE [LARGE SCALE GENOMIC DNA]</scope>
    <source>
        <strain evidence="2">BH-2024</strain>
    </source>
</reference>
<feature type="region of interest" description="Disordered" evidence="1">
    <location>
        <begin position="1"/>
        <end position="22"/>
    </location>
</feature>
<feature type="compositionally biased region" description="Low complexity" evidence="1">
    <location>
        <begin position="1"/>
        <end position="19"/>
    </location>
</feature>
<evidence type="ECO:0000313" key="3">
    <source>
        <dbReference type="Proteomes" id="UP001620626"/>
    </source>
</evidence>
<dbReference type="AlphaFoldDB" id="A0ABD2LLY0"/>
<dbReference type="EMBL" id="JBICBT010000362">
    <property type="protein sequence ID" value="KAL3116128.1"/>
    <property type="molecule type" value="Genomic_DNA"/>
</dbReference>
<accession>A0ABD2LLY0</accession>